<dbReference type="EMBL" id="JACCFL010000001">
    <property type="protein sequence ID" value="NYJ23285.1"/>
    <property type="molecule type" value="Genomic_DNA"/>
</dbReference>
<dbReference type="Proteomes" id="UP000578352">
    <property type="component" value="Unassembled WGS sequence"/>
</dbReference>
<gene>
    <name evidence="2" type="ORF">HNR13_001572</name>
</gene>
<feature type="transmembrane region" description="Helical" evidence="1">
    <location>
        <begin position="15"/>
        <end position="33"/>
    </location>
</feature>
<protein>
    <submittedName>
        <fullName evidence="2">Uncharacterized protein</fullName>
    </submittedName>
</protein>
<evidence type="ECO:0000313" key="3">
    <source>
        <dbReference type="Proteomes" id="UP000578352"/>
    </source>
</evidence>
<feature type="transmembrane region" description="Helical" evidence="1">
    <location>
        <begin position="76"/>
        <end position="96"/>
    </location>
</feature>
<name>A0A853CXK5_9MICO</name>
<dbReference type="AlphaFoldDB" id="A0A853CXK5"/>
<keyword evidence="1" id="KW-1133">Transmembrane helix</keyword>
<evidence type="ECO:0000256" key="1">
    <source>
        <dbReference type="SAM" id="Phobius"/>
    </source>
</evidence>
<proteinExistence type="predicted"/>
<dbReference type="RefSeq" id="WP_179605225.1">
    <property type="nucleotide sequence ID" value="NZ_BAABEH010000001.1"/>
</dbReference>
<sequence>MAKTAGSGLPSPSVVAMWGASITWVVLIATFVWSSVDGGWAGLSVVVFGWLVAMIVGIASAVISVAALATGEPPRWMAITALIISVMPALLCGLLLGGR</sequence>
<reference evidence="2 3" key="1">
    <citation type="submission" date="2020-07" db="EMBL/GenBank/DDBJ databases">
        <title>Sequencing the genomes of 1000 actinobacteria strains.</title>
        <authorList>
            <person name="Klenk H.-P."/>
        </authorList>
    </citation>
    <scope>NUCLEOTIDE SEQUENCE [LARGE SCALE GENOMIC DNA]</scope>
    <source>
        <strain evidence="2 3">DSM 15165</strain>
    </source>
</reference>
<keyword evidence="1" id="KW-0812">Transmembrane</keyword>
<keyword evidence="1" id="KW-0472">Membrane</keyword>
<accession>A0A853CXK5</accession>
<organism evidence="2 3">
    <name type="scientific">Leifsonia shinshuensis</name>
    <dbReference type="NCBI Taxonomy" id="150026"/>
    <lineage>
        <taxon>Bacteria</taxon>
        <taxon>Bacillati</taxon>
        <taxon>Actinomycetota</taxon>
        <taxon>Actinomycetes</taxon>
        <taxon>Micrococcales</taxon>
        <taxon>Microbacteriaceae</taxon>
        <taxon>Leifsonia</taxon>
    </lineage>
</organism>
<feature type="transmembrane region" description="Helical" evidence="1">
    <location>
        <begin position="45"/>
        <end position="70"/>
    </location>
</feature>
<comment type="caution">
    <text evidence="2">The sequence shown here is derived from an EMBL/GenBank/DDBJ whole genome shotgun (WGS) entry which is preliminary data.</text>
</comment>
<evidence type="ECO:0000313" key="2">
    <source>
        <dbReference type="EMBL" id="NYJ23285.1"/>
    </source>
</evidence>